<sequence>MKPSNVLLLRPIAAQASSSLLVNFVTLVIVKTHRLIERQEARDQFNGFIFSTFVFFPVLSTFRARSGWMFRGSLDDGIFSHCWFYLVKVAHVQRPLHKRTLKWHHKHHTGTNLLCCPLCAKKFNAESQLTIHMRVHNGERQFTCDRCEKRFKSKWELQRHELVHSRERPFTCDLCEKRFKSKVELQRHALIHSGDRPFTCNLCEKRFKLKGDLQRHALVHSRERPFTCDLCEKRFKSKVELQRHALVHSGKEAVYLSLMDVVSAEEPSLVLRS</sequence>
<feature type="domain" description="C2H2-type" evidence="12">
    <location>
        <begin position="114"/>
        <end position="141"/>
    </location>
</feature>
<reference evidence="13" key="2">
    <citation type="submission" date="2025-09" db="UniProtKB">
        <authorList>
            <consortium name="Ensembl"/>
        </authorList>
    </citation>
    <scope>IDENTIFICATION</scope>
</reference>
<dbReference type="GO" id="GO:0008270">
    <property type="term" value="F:zinc ion binding"/>
    <property type="evidence" value="ECO:0007669"/>
    <property type="project" value="UniProtKB-KW"/>
</dbReference>
<feature type="domain" description="C2H2-type" evidence="12">
    <location>
        <begin position="226"/>
        <end position="253"/>
    </location>
</feature>
<keyword evidence="8" id="KW-0238">DNA-binding</keyword>
<evidence type="ECO:0000259" key="12">
    <source>
        <dbReference type="PROSITE" id="PS50157"/>
    </source>
</evidence>
<keyword evidence="10" id="KW-0539">Nucleus</keyword>
<evidence type="ECO:0000256" key="3">
    <source>
        <dbReference type="ARBA" id="ARBA00022723"/>
    </source>
</evidence>
<dbReference type="Pfam" id="PF00096">
    <property type="entry name" value="zf-C2H2"/>
    <property type="match status" value="5"/>
</dbReference>
<keyword evidence="7" id="KW-0805">Transcription regulation</keyword>
<dbReference type="Ensembl" id="ENSNMLT00000006071.1">
    <property type="protein sequence ID" value="ENSNMLP00000005282.1"/>
    <property type="gene ID" value="ENSNMLG00000003862.1"/>
</dbReference>
<comment type="subcellular location">
    <subcellularLocation>
        <location evidence="1">Nucleus</location>
    </subcellularLocation>
</comment>
<feature type="domain" description="C2H2-type" evidence="12">
    <location>
        <begin position="170"/>
        <end position="197"/>
    </location>
</feature>
<keyword evidence="5 11" id="KW-0863">Zinc-finger</keyword>
<proteinExistence type="inferred from homology"/>
<accession>A0A8C6WGB8</accession>
<protein>
    <recommendedName>
        <fullName evidence="12">C2H2-type domain-containing protein</fullName>
    </recommendedName>
</protein>
<evidence type="ECO:0000313" key="14">
    <source>
        <dbReference type="Proteomes" id="UP000694523"/>
    </source>
</evidence>
<comment type="similarity">
    <text evidence="2">Belongs to the krueppel C2H2-type zinc-finger protein family.</text>
</comment>
<dbReference type="PROSITE" id="PS50157">
    <property type="entry name" value="ZINC_FINGER_C2H2_2"/>
    <property type="match status" value="5"/>
</dbReference>
<dbReference type="PROSITE" id="PS00028">
    <property type="entry name" value="ZINC_FINGER_C2H2_1"/>
    <property type="match status" value="5"/>
</dbReference>
<dbReference type="GO" id="GO:0001228">
    <property type="term" value="F:DNA-binding transcription activator activity, RNA polymerase II-specific"/>
    <property type="evidence" value="ECO:0007669"/>
    <property type="project" value="TreeGrafter"/>
</dbReference>
<dbReference type="Proteomes" id="UP000694523">
    <property type="component" value="Unplaced"/>
</dbReference>
<organism evidence="13 14">
    <name type="scientific">Neogobius melanostomus</name>
    <name type="common">round goby</name>
    <dbReference type="NCBI Taxonomy" id="47308"/>
    <lineage>
        <taxon>Eukaryota</taxon>
        <taxon>Metazoa</taxon>
        <taxon>Chordata</taxon>
        <taxon>Craniata</taxon>
        <taxon>Vertebrata</taxon>
        <taxon>Euteleostomi</taxon>
        <taxon>Actinopterygii</taxon>
        <taxon>Neopterygii</taxon>
        <taxon>Teleostei</taxon>
        <taxon>Neoteleostei</taxon>
        <taxon>Acanthomorphata</taxon>
        <taxon>Gobiaria</taxon>
        <taxon>Gobiiformes</taxon>
        <taxon>Gobioidei</taxon>
        <taxon>Gobiidae</taxon>
        <taxon>Benthophilinae</taxon>
        <taxon>Neogobiini</taxon>
        <taxon>Neogobius</taxon>
    </lineage>
</organism>
<dbReference type="FunFam" id="3.30.160.60:FF:001289">
    <property type="entry name" value="Zinc finger protein 574"/>
    <property type="match status" value="2"/>
</dbReference>
<feature type="domain" description="C2H2-type" evidence="12">
    <location>
        <begin position="142"/>
        <end position="169"/>
    </location>
</feature>
<keyword evidence="4" id="KW-0677">Repeat</keyword>
<dbReference type="AlphaFoldDB" id="A0A8C6WGB8"/>
<evidence type="ECO:0000256" key="8">
    <source>
        <dbReference type="ARBA" id="ARBA00023125"/>
    </source>
</evidence>
<dbReference type="Gene3D" id="3.30.160.60">
    <property type="entry name" value="Classic Zinc Finger"/>
    <property type="match status" value="5"/>
</dbReference>
<evidence type="ECO:0000256" key="11">
    <source>
        <dbReference type="PROSITE-ProRule" id="PRU00042"/>
    </source>
</evidence>
<evidence type="ECO:0000256" key="10">
    <source>
        <dbReference type="ARBA" id="ARBA00023242"/>
    </source>
</evidence>
<keyword evidence="3" id="KW-0479">Metal-binding</keyword>
<reference evidence="13" key="1">
    <citation type="submission" date="2025-08" db="UniProtKB">
        <authorList>
            <consortium name="Ensembl"/>
        </authorList>
    </citation>
    <scope>IDENTIFICATION</scope>
</reference>
<dbReference type="InterPro" id="IPR013087">
    <property type="entry name" value="Znf_C2H2_type"/>
</dbReference>
<evidence type="ECO:0000256" key="2">
    <source>
        <dbReference type="ARBA" id="ARBA00006991"/>
    </source>
</evidence>
<evidence type="ECO:0000256" key="4">
    <source>
        <dbReference type="ARBA" id="ARBA00022737"/>
    </source>
</evidence>
<keyword evidence="6" id="KW-0862">Zinc</keyword>
<feature type="domain" description="C2H2-type" evidence="12">
    <location>
        <begin position="198"/>
        <end position="225"/>
    </location>
</feature>
<dbReference type="PANTHER" id="PTHR24393">
    <property type="entry name" value="ZINC FINGER PROTEIN"/>
    <property type="match status" value="1"/>
</dbReference>
<dbReference type="FunFam" id="3.30.160.60:FF:000145">
    <property type="entry name" value="Zinc finger protein 574"/>
    <property type="match status" value="1"/>
</dbReference>
<name>A0A8C6WGB8_9GOBI</name>
<evidence type="ECO:0000256" key="7">
    <source>
        <dbReference type="ARBA" id="ARBA00023015"/>
    </source>
</evidence>
<dbReference type="FunFam" id="3.30.160.60:FF:000100">
    <property type="entry name" value="Zinc finger 45-like"/>
    <property type="match status" value="1"/>
</dbReference>
<keyword evidence="14" id="KW-1185">Reference proteome</keyword>
<dbReference type="InterPro" id="IPR036236">
    <property type="entry name" value="Znf_C2H2_sf"/>
</dbReference>
<evidence type="ECO:0000313" key="13">
    <source>
        <dbReference type="Ensembl" id="ENSNMLP00000005282.1"/>
    </source>
</evidence>
<dbReference type="SMART" id="SM00355">
    <property type="entry name" value="ZnF_C2H2"/>
    <property type="match status" value="5"/>
</dbReference>
<dbReference type="PANTHER" id="PTHR24393:SF15">
    <property type="entry name" value="IP01243P-RELATED"/>
    <property type="match status" value="1"/>
</dbReference>
<evidence type="ECO:0000256" key="6">
    <source>
        <dbReference type="ARBA" id="ARBA00022833"/>
    </source>
</evidence>
<dbReference type="SUPFAM" id="SSF57667">
    <property type="entry name" value="beta-beta-alpha zinc fingers"/>
    <property type="match status" value="3"/>
</dbReference>
<evidence type="ECO:0000256" key="1">
    <source>
        <dbReference type="ARBA" id="ARBA00004123"/>
    </source>
</evidence>
<evidence type="ECO:0000256" key="9">
    <source>
        <dbReference type="ARBA" id="ARBA00023163"/>
    </source>
</evidence>
<dbReference type="GO" id="GO:0000978">
    <property type="term" value="F:RNA polymerase II cis-regulatory region sequence-specific DNA binding"/>
    <property type="evidence" value="ECO:0007669"/>
    <property type="project" value="TreeGrafter"/>
</dbReference>
<keyword evidence="9" id="KW-0804">Transcription</keyword>
<evidence type="ECO:0000256" key="5">
    <source>
        <dbReference type="ARBA" id="ARBA00022771"/>
    </source>
</evidence>
<dbReference type="GO" id="GO:0005634">
    <property type="term" value="C:nucleus"/>
    <property type="evidence" value="ECO:0007669"/>
    <property type="project" value="UniProtKB-SubCell"/>
</dbReference>